<feature type="chain" id="PRO_5045130720" evidence="1">
    <location>
        <begin position="27"/>
        <end position="527"/>
    </location>
</feature>
<dbReference type="InterPro" id="IPR050909">
    <property type="entry name" value="Bact_Autotransporter_VF"/>
</dbReference>
<name>A0ABT1AFY1_9RALS</name>
<evidence type="ECO:0000313" key="4">
    <source>
        <dbReference type="Proteomes" id="UP001162811"/>
    </source>
</evidence>
<feature type="signal peptide" evidence="1">
    <location>
        <begin position="1"/>
        <end position="26"/>
    </location>
</feature>
<accession>A0ABT1AFY1</accession>
<proteinExistence type="predicted"/>
<protein>
    <submittedName>
        <fullName evidence="3">Filamentous hemagglutinin N-terminal domain-containing protein</fullName>
    </submittedName>
</protein>
<keyword evidence="4" id="KW-1185">Reference proteome</keyword>
<dbReference type="InterPro" id="IPR008638">
    <property type="entry name" value="FhaB/CdiA-like_TPS"/>
</dbReference>
<dbReference type="Proteomes" id="UP001162811">
    <property type="component" value="Unassembled WGS sequence"/>
</dbReference>
<sequence length="527" mass="54472">MTQTPTPVRSIALAALLMASAQATHAVGTGTITDGTGSISRNGNTTTVTQTSNKLIVNWDSMNVGANDTLTFAQKNASAAVLNRINSADPTTILGTLNANGRVFIVNPNGVLIGNGARVNVGSLVASSLNISDEDFKADRLRFTGGGQGDVTNNGFVIANESVALIGAKNVTNGGRITSFNGDVALAAGDAIYLTFADSHLQVGLDKASLEALVVNRGILTTRDGDITLAAWARDALARTAVNNTGVIEAAKLNLTQRACLTCAPTRGNVWLESIGNGGDINSSGSLFAGGNLGAHTGSNINFTNLRVMGGAVASAGQKVNFLRSRGGTQSNQIVGDLEIAARTGGTVDSTQALNIQAFAETGELRFGDIFTPGNLSIWGDTITFTGQTTIGRDLNVLGTNVIATNGSYNAPLLDVRGNTTIDGFDNVLLSGRLFSNTTNITAHNGQLMVGALTTYGDTYLRGAQGITIAGRGETGNLTLETAGNVDNWFGLQVFGDLTYKLAPTSLVFAGAKPDVVYGQVIGLPRR</sequence>
<dbReference type="InterPro" id="IPR011050">
    <property type="entry name" value="Pectin_lyase_fold/virulence"/>
</dbReference>
<gene>
    <name evidence="3" type="ORF">NG900_03620</name>
</gene>
<evidence type="ECO:0000259" key="2">
    <source>
        <dbReference type="SMART" id="SM00912"/>
    </source>
</evidence>
<dbReference type="Gene3D" id="2.160.20.10">
    <property type="entry name" value="Single-stranded right-handed beta-helix, Pectin lyase-like"/>
    <property type="match status" value="1"/>
</dbReference>
<dbReference type="SUPFAM" id="SSF51126">
    <property type="entry name" value="Pectin lyase-like"/>
    <property type="match status" value="1"/>
</dbReference>
<feature type="domain" description="Filamentous haemagglutinin FhaB/tRNA nuclease CdiA-like TPS" evidence="2">
    <location>
        <begin position="24"/>
        <end position="135"/>
    </location>
</feature>
<reference evidence="3" key="1">
    <citation type="submission" date="2022-06" db="EMBL/GenBank/DDBJ databases">
        <authorList>
            <person name="Lu C.-H."/>
        </authorList>
    </citation>
    <scope>NUCLEOTIDE SEQUENCE</scope>
    <source>
        <strain evidence="3">21MJYT02-11</strain>
    </source>
</reference>
<dbReference type="Pfam" id="PF05860">
    <property type="entry name" value="TPS"/>
    <property type="match status" value="1"/>
</dbReference>
<dbReference type="NCBIfam" id="TIGR01901">
    <property type="entry name" value="adhes_NPXG"/>
    <property type="match status" value="1"/>
</dbReference>
<evidence type="ECO:0000256" key="1">
    <source>
        <dbReference type="SAM" id="SignalP"/>
    </source>
</evidence>
<organism evidence="3 4">
    <name type="scientific">Ralstonia soli</name>
    <dbReference type="NCBI Taxonomy" id="2953896"/>
    <lineage>
        <taxon>Bacteria</taxon>
        <taxon>Pseudomonadati</taxon>
        <taxon>Pseudomonadota</taxon>
        <taxon>Betaproteobacteria</taxon>
        <taxon>Burkholderiales</taxon>
        <taxon>Burkholderiaceae</taxon>
        <taxon>Ralstonia</taxon>
    </lineage>
</organism>
<keyword evidence="1" id="KW-0732">Signal</keyword>
<dbReference type="InterPro" id="IPR012334">
    <property type="entry name" value="Pectin_lyas_fold"/>
</dbReference>
<dbReference type="EMBL" id="JAMXHT010000001">
    <property type="protein sequence ID" value="MCO5397285.1"/>
    <property type="molecule type" value="Genomic_DNA"/>
</dbReference>
<evidence type="ECO:0000313" key="3">
    <source>
        <dbReference type="EMBL" id="MCO5397285.1"/>
    </source>
</evidence>
<dbReference type="PANTHER" id="PTHR12338">
    <property type="entry name" value="AUTOTRANSPORTER"/>
    <property type="match status" value="1"/>
</dbReference>
<dbReference type="RefSeq" id="WP_252676758.1">
    <property type="nucleotide sequence ID" value="NZ_JAMXHT010000001.1"/>
</dbReference>
<comment type="caution">
    <text evidence="3">The sequence shown here is derived from an EMBL/GenBank/DDBJ whole genome shotgun (WGS) entry which is preliminary data.</text>
</comment>
<reference evidence="3" key="2">
    <citation type="journal article" date="2023" name="Front. Microbiol.">
        <title>Ralstonia chuxiongensis sp. nov., Ralstonia mojiangensis sp. nov., and Ralstonia soli sp. nov., isolated from tobacco fields, are three novel species in the family Burkholderiaceae.</title>
        <authorList>
            <person name="Lu C.H."/>
            <person name="Zhang Y.Y."/>
            <person name="Jiang N."/>
            <person name="Chen W."/>
            <person name="Shao X."/>
            <person name="Zhao Z.M."/>
            <person name="Lu W.L."/>
            <person name="Hu X."/>
            <person name="Xi Y.X."/>
            <person name="Zou S.Y."/>
            <person name="Wei Q.J."/>
            <person name="Lin Z.L."/>
            <person name="Gong L."/>
            <person name="Gai X.T."/>
            <person name="Zhang L.Q."/>
            <person name="Li J.Y."/>
            <person name="Jin Y."/>
            <person name="Xia Z.Y."/>
        </authorList>
    </citation>
    <scope>NUCLEOTIDE SEQUENCE</scope>
    <source>
        <strain evidence="3">21MJYT02-11</strain>
    </source>
</reference>
<dbReference type="SMART" id="SM00912">
    <property type="entry name" value="Haemagg_act"/>
    <property type="match status" value="1"/>
</dbReference>
<dbReference type="PANTHER" id="PTHR12338:SF5">
    <property type="entry name" value="ANTIGEN 43-RELATED"/>
    <property type="match status" value="1"/>
</dbReference>